<proteinExistence type="predicted"/>
<keyword evidence="1" id="KW-0812">Transmembrane</keyword>
<keyword evidence="1" id="KW-0472">Membrane</keyword>
<name>A0A1F5YQB7_9BACT</name>
<feature type="transmembrane region" description="Helical" evidence="1">
    <location>
        <begin position="13"/>
        <end position="34"/>
    </location>
</feature>
<gene>
    <name evidence="2" type="ORF">A2W14_04165</name>
</gene>
<dbReference type="EMBL" id="MFJA01000077">
    <property type="protein sequence ID" value="OGG02082.1"/>
    <property type="molecule type" value="Genomic_DNA"/>
</dbReference>
<reference evidence="2 3" key="1">
    <citation type="journal article" date="2016" name="Nat. Commun.">
        <title>Thousands of microbial genomes shed light on interconnected biogeochemical processes in an aquifer system.</title>
        <authorList>
            <person name="Anantharaman K."/>
            <person name="Brown C.T."/>
            <person name="Hug L.A."/>
            <person name="Sharon I."/>
            <person name="Castelle C.J."/>
            <person name="Probst A.J."/>
            <person name="Thomas B.C."/>
            <person name="Singh A."/>
            <person name="Wilkins M.J."/>
            <person name="Karaoz U."/>
            <person name="Brodie E.L."/>
            <person name="Williams K.H."/>
            <person name="Hubbard S.S."/>
            <person name="Banfield J.F."/>
        </authorList>
    </citation>
    <scope>NUCLEOTIDE SEQUENCE [LARGE SCALE GENOMIC DNA]</scope>
</reference>
<organism evidence="2 3">
    <name type="scientific">Candidatus Gottesmanbacteria bacterium RBG_16_37_8</name>
    <dbReference type="NCBI Taxonomy" id="1798371"/>
    <lineage>
        <taxon>Bacteria</taxon>
        <taxon>Candidatus Gottesmaniibacteriota</taxon>
    </lineage>
</organism>
<evidence type="ECO:0000313" key="3">
    <source>
        <dbReference type="Proteomes" id="UP000176665"/>
    </source>
</evidence>
<comment type="caution">
    <text evidence="2">The sequence shown here is derived from an EMBL/GenBank/DDBJ whole genome shotgun (WGS) entry which is preliminary data.</text>
</comment>
<dbReference type="AlphaFoldDB" id="A0A1F5YQB7"/>
<sequence>MAANQSPGNYYKIGFFVFAAIFLFLAGILTSNLLKGKPSSQENYPSPTKSYEEIITLPPTDIPPTSIPAVTKVEQTAEQGIKEAFAQKYAKNITDVTITISKNTGTHAQGGVKFAGEMAGGWFLAYKDDSGWIIVADGNGTIPCLTVAPYNFPADMVPDC</sequence>
<evidence type="ECO:0000313" key="2">
    <source>
        <dbReference type="EMBL" id="OGG02082.1"/>
    </source>
</evidence>
<accession>A0A1F5YQB7</accession>
<protein>
    <submittedName>
        <fullName evidence="2">Uncharacterized protein</fullName>
    </submittedName>
</protein>
<evidence type="ECO:0000256" key="1">
    <source>
        <dbReference type="SAM" id="Phobius"/>
    </source>
</evidence>
<dbReference type="Proteomes" id="UP000176665">
    <property type="component" value="Unassembled WGS sequence"/>
</dbReference>
<keyword evidence="1" id="KW-1133">Transmembrane helix</keyword>